<organism evidence="4 5">
    <name type="scientific">Alkalispirochaeta sphaeroplastigenens</name>
    <dbReference type="NCBI Taxonomy" id="1187066"/>
    <lineage>
        <taxon>Bacteria</taxon>
        <taxon>Pseudomonadati</taxon>
        <taxon>Spirochaetota</taxon>
        <taxon>Spirochaetia</taxon>
        <taxon>Spirochaetales</taxon>
        <taxon>Spirochaetaceae</taxon>
        <taxon>Alkalispirochaeta</taxon>
    </lineage>
</organism>
<feature type="coiled-coil region" evidence="1">
    <location>
        <begin position="43"/>
        <end position="70"/>
    </location>
</feature>
<accession>A0A2S4JQM4</accession>
<evidence type="ECO:0000313" key="4">
    <source>
        <dbReference type="EMBL" id="POR01773.1"/>
    </source>
</evidence>
<dbReference type="EMBL" id="LPWH01000064">
    <property type="protein sequence ID" value="POR01773.1"/>
    <property type="molecule type" value="Genomic_DNA"/>
</dbReference>
<evidence type="ECO:0000256" key="1">
    <source>
        <dbReference type="SAM" id="Coils"/>
    </source>
</evidence>
<name>A0A2S4JQM4_9SPIO</name>
<dbReference type="AlphaFoldDB" id="A0A2S4JQM4"/>
<gene>
    <name evidence="4" type="ORF">AU468_07395</name>
</gene>
<feature type="non-terminal residue" evidence="4">
    <location>
        <position position="565"/>
    </location>
</feature>
<dbReference type="RefSeq" id="WP_219812053.1">
    <property type="nucleotide sequence ID" value="NZ_LPWH01000064.1"/>
</dbReference>
<keyword evidence="3" id="KW-1133">Transmembrane helix</keyword>
<feature type="compositionally biased region" description="Acidic residues" evidence="2">
    <location>
        <begin position="556"/>
        <end position="565"/>
    </location>
</feature>
<dbReference type="Proteomes" id="UP000237350">
    <property type="component" value="Unassembled WGS sequence"/>
</dbReference>
<sequence length="565" mass="63420">MKVVQKVLVSLLLATLLFTGFAVAAYSGLFDLLDTRFYNHRVRDNARLLLEEARFVAQEYQEELRDAAAAFAALPSVQNVFRVNQSREDTEARTEAVGLLFDTYPEFDFIRIIDSDRGALWFSTLQEDLRSRSDTRLEYRASEELDPPLRVPDPGDERPGVEWLSDPPALRVLVPVMDSFRTPRGILIAWASTAGLYSRLQSEGIIPPSARVRLSPAGNLVMNARRHFNQEDLAALDQALDDDEVLPLLRSHLGESYALERIDAIPSLPPLVLLLNENDLSMDRPLQMILLGAVFMAAFLISYLILNLRQDPGVVVAERFRRFQRAVVRDYLREGRAVDPELWKRELDSRRQQIEAELRRGTRKLKEEERVRVEQDLERNWAELYQLMGSRSAGGAVQIEQLSLRQIEEIIERTLARHSFGSPPGPAEGVPGGARKSAAGAGAPAPVAKGPATPKPAGEPLDELASGEEPEALEELDELEPEDEPEALEELDELEPEDEPEALEELDELGPEDEPEALEELDELEPEDEPEALEELGLEDEAESLDELESGKELEALEELDEFEP</sequence>
<feature type="coiled-coil region" evidence="1">
    <location>
        <begin position="344"/>
        <end position="371"/>
    </location>
</feature>
<feature type="compositionally biased region" description="Low complexity" evidence="2">
    <location>
        <begin position="427"/>
        <end position="458"/>
    </location>
</feature>
<evidence type="ECO:0000256" key="2">
    <source>
        <dbReference type="SAM" id="MobiDB-lite"/>
    </source>
</evidence>
<protein>
    <submittedName>
        <fullName evidence="4">Uncharacterized protein</fullName>
    </submittedName>
</protein>
<feature type="region of interest" description="Disordered" evidence="2">
    <location>
        <begin position="416"/>
        <end position="565"/>
    </location>
</feature>
<evidence type="ECO:0000313" key="5">
    <source>
        <dbReference type="Proteomes" id="UP000237350"/>
    </source>
</evidence>
<keyword evidence="5" id="KW-1185">Reference proteome</keyword>
<reference evidence="5" key="1">
    <citation type="submission" date="2015-12" db="EMBL/GenBank/DDBJ databases">
        <authorList>
            <person name="Lodha T.D."/>
            <person name="Chintalapati S."/>
            <person name="Chintalapati V.R."/>
            <person name="Sravanthi T."/>
        </authorList>
    </citation>
    <scope>NUCLEOTIDE SEQUENCE [LARGE SCALE GENOMIC DNA]</scope>
    <source>
        <strain evidence="5">JC133</strain>
    </source>
</reference>
<comment type="caution">
    <text evidence="4">The sequence shown here is derived from an EMBL/GenBank/DDBJ whole genome shotgun (WGS) entry which is preliminary data.</text>
</comment>
<feature type="transmembrane region" description="Helical" evidence="3">
    <location>
        <begin position="286"/>
        <end position="306"/>
    </location>
</feature>
<feature type="compositionally biased region" description="Acidic residues" evidence="2">
    <location>
        <begin position="460"/>
        <end position="548"/>
    </location>
</feature>
<keyword evidence="3" id="KW-0812">Transmembrane</keyword>
<keyword evidence="1" id="KW-0175">Coiled coil</keyword>
<evidence type="ECO:0000256" key="3">
    <source>
        <dbReference type="SAM" id="Phobius"/>
    </source>
</evidence>
<proteinExistence type="predicted"/>
<keyword evidence="3" id="KW-0472">Membrane</keyword>